<reference evidence="4 5" key="1">
    <citation type="submission" date="2018-12" db="EMBL/GenBank/DDBJ databases">
        <authorList>
            <consortium name="Pathogen Informatics"/>
        </authorList>
    </citation>
    <scope>NUCLEOTIDE SEQUENCE [LARGE SCALE GENOMIC DNA]</scope>
    <source>
        <strain evidence="4 5">NCTC13098</strain>
    </source>
</reference>
<gene>
    <name evidence="4" type="ORF">NCTC13098_03872</name>
</gene>
<protein>
    <submittedName>
        <fullName evidence="4">Uncharacterized protein</fullName>
    </submittedName>
</protein>
<dbReference type="KEGG" id="rtg:NCTC13098_03872"/>
<dbReference type="EMBL" id="LR131271">
    <property type="protein sequence ID" value="VDR27502.1"/>
    <property type="molecule type" value="Genomic_DNA"/>
</dbReference>
<organism evidence="4 5">
    <name type="scientific">Raoultella terrigena</name>
    <name type="common">Klebsiella terrigena</name>
    <dbReference type="NCBI Taxonomy" id="577"/>
    <lineage>
        <taxon>Bacteria</taxon>
        <taxon>Pseudomonadati</taxon>
        <taxon>Pseudomonadota</taxon>
        <taxon>Gammaproteobacteria</taxon>
        <taxon>Enterobacterales</taxon>
        <taxon>Enterobacteriaceae</taxon>
        <taxon>Klebsiella/Raoultella group</taxon>
        <taxon>Raoultella</taxon>
    </lineage>
</organism>
<keyword evidence="2" id="KW-0472">Membrane</keyword>
<keyword evidence="3" id="KW-0998">Cell outer membrane</keyword>
<evidence type="ECO:0000256" key="3">
    <source>
        <dbReference type="ARBA" id="ARBA00023237"/>
    </source>
</evidence>
<sequence>MANGAPQYGEEGNLRRNERNLMWNIDPYLQTQWQLTEKLTLDAGVRYSSVWFDSNDYYITRATGTIAATPATTNGCRRVH</sequence>
<comment type="subcellular location">
    <subcellularLocation>
        <location evidence="1">Cell outer membrane</location>
    </subcellularLocation>
</comment>
<evidence type="ECO:0000256" key="2">
    <source>
        <dbReference type="ARBA" id="ARBA00023136"/>
    </source>
</evidence>
<evidence type="ECO:0000313" key="5">
    <source>
        <dbReference type="Proteomes" id="UP000274346"/>
    </source>
</evidence>
<accession>A0A3P8KYB9</accession>
<dbReference type="InterPro" id="IPR036942">
    <property type="entry name" value="Beta-barrel_TonB_sf"/>
</dbReference>
<dbReference type="SUPFAM" id="SSF56935">
    <property type="entry name" value="Porins"/>
    <property type="match status" value="1"/>
</dbReference>
<dbReference type="Proteomes" id="UP000274346">
    <property type="component" value="Chromosome"/>
</dbReference>
<dbReference type="Gene3D" id="2.40.170.20">
    <property type="entry name" value="TonB-dependent receptor, beta-barrel domain"/>
    <property type="match status" value="1"/>
</dbReference>
<proteinExistence type="predicted"/>
<dbReference type="GO" id="GO:0009279">
    <property type="term" value="C:cell outer membrane"/>
    <property type="evidence" value="ECO:0007669"/>
    <property type="project" value="UniProtKB-SubCell"/>
</dbReference>
<name>A0A3P8KYB9_RAOTE</name>
<dbReference type="AlphaFoldDB" id="A0A3P8KYB9"/>
<evidence type="ECO:0000256" key="1">
    <source>
        <dbReference type="ARBA" id="ARBA00004442"/>
    </source>
</evidence>
<evidence type="ECO:0000313" key="4">
    <source>
        <dbReference type="EMBL" id="VDR27502.1"/>
    </source>
</evidence>